<accession>A0A1H9VKT9</accession>
<keyword evidence="3" id="KW-1185">Reference proteome</keyword>
<proteinExistence type="predicted"/>
<dbReference type="EMBL" id="FOHB01000004">
    <property type="protein sequence ID" value="SES22335.1"/>
    <property type="molecule type" value="Genomic_DNA"/>
</dbReference>
<feature type="compositionally biased region" description="Basic and acidic residues" evidence="1">
    <location>
        <begin position="218"/>
        <end position="228"/>
    </location>
</feature>
<dbReference type="RefSeq" id="WP_177180322.1">
    <property type="nucleotide sequence ID" value="NZ_FOHB01000004.1"/>
</dbReference>
<evidence type="ECO:0000256" key="1">
    <source>
        <dbReference type="SAM" id="MobiDB-lite"/>
    </source>
</evidence>
<sequence length="228" mass="23791">MTLVVDITKTVTESTPVYAAVGATDLAVEKVRDARVRAQAARAELTADKIQARVAKRATEVTEQAQHVPVLALNRSLELASKAVDGYESLAARGESLVRRVRNQKATKDLVAQAESTIALGKGAVTTVRKAATDIERSAKATLTTGRHQATSVAHVAVEAAEEEAREVTTAATTSAKRTRSAAKRTTTTAKKSAAATRSSAKRATTGARKTAAAAKKASTDAAKKVGD</sequence>
<dbReference type="STRING" id="587636.SAMN05216199_2406"/>
<dbReference type="AlphaFoldDB" id="A0A1H9VKT9"/>
<feature type="compositionally biased region" description="Low complexity" evidence="1">
    <location>
        <begin position="184"/>
        <end position="217"/>
    </location>
</feature>
<evidence type="ECO:0000313" key="2">
    <source>
        <dbReference type="EMBL" id="SES22335.1"/>
    </source>
</evidence>
<name>A0A1H9VKT9_9MICO</name>
<evidence type="ECO:0000313" key="3">
    <source>
        <dbReference type="Proteomes" id="UP000199019"/>
    </source>
</evidence>
<dbReference type="Proteomes" id="UP000199019">
    <property type="component" value="Unassembled WGS sequence"/>
</dbReference>
<feature type="region of interest" description="Disordered" evidence="1">
    <location>
        <begin position="164"/>
        <end position="228"/>
    </location>
</feature>
<reference evidence="3" key="1">
    <citation type="submission" date="2016-10" db="EMBL/GenBank/DDBJ databases">
        <authorList>
            <person name="Varghese N."/>
            <person name="Submissions S."/>
        </authorList>
    </citation>
    <scope>NUCLEOTIDE SEQUENCE [LARGE SCALE GENOMIC DNA]</scope>
    <source>
        <strain evidence="3">CGMCC 1.6963</strain>
    </source>
</reference>
<gene>
    <name evidence="2" type="ORF">SAMN05216199_2406</name>
</gene>
<organism evidence="2 3">
    <name type="scientific">Pedococcus cremeus</name>
    <dbReference type="NCBI Taxonomy" id="587636"/>
    <lineage>
        <taxon>Bacteria</taxon>
        <taxon>Bacillati</taxon>
        <taxon>Actinomycetota</taxon>
        <taxon>Actinomycetes</taxon>
        <taxon>Micrococcales</taxon>
        <taxon>Intrasporangiaceae</taxon>
        <taxon>Pedococcus</taxon>
    </lineage>
</organism>
<evidence type="ECO:0008006" key="4">
    <source>
        <dbReference type="Google" id="ProtNLM"/>
    </source>
</evidence>
<protein>
    <recommendedName>
        <fullName evidence="4">Heparin binding hemagglutinin HbhA</fullName>
    </recommendedName>
</protein>